<evidence type="ECO:0000256" key="1">
    <source>
        <dbReference type="ARBA" id="ARBA00004123"/>
    </source>
</evidence>
<evidence type="ECO:0000256" key="3">
    <source>
        <dbReference type="ARBA" id="ARBA00023125"/>
    </source>
</evidence>
<name>A0A9P9FXQ4_FUSRE</name>
<dbReference type="RefSeq" id="XP_046041955.1">
    <property type="nucleotide sequence ID" value="XM_046185222.1"/>
</dbReference>
<evidence type="ECO:0000313" key="7">
    <source>
        <dbReference type="EMBL" id="KAH7216974.1"/>
    </source>
</evidence>
<dbReference type="InterPro" id="IPR051089">
    <property type="entry name" value="prtT"/>
</dbReference>
<dbReference type="PANTHER" id="PTHR31845:SF17">
    <property type="entry name" value="ZN(II)2CYS6 TRANSCRIPTION FACTOR (EUROFUNG)"/>
    <property type="match status" value="1"/>
</dbReference>
<accession>A0A9P9FXQ4</accession>
<comment type="subcellular location">
    <subcellularLocation>
        <location evidence="1">Nucleus</location>
    </subcellularLocation>
</comment>
<dbReference type="GO" id="GO:0000976">
    <property type="term" value="F:transcription cis-regulatory region binding"/>
    <property type="evidence" value="ECO:0007669"/>
    <property type="project" value="TreeGrafter"/>
</dbReference>
<dbReference type="InterPro" id="IPR001138">
    <property type="entry name" value="Zn2Cys6_DnaBD"/>
</dbReference>
<dbReference type="GeneID" id="70215176"/>
<organism evidence="7 8">
    <name type="scientific">Fusarium redolens</name>
    <dbReference type="NCBI Taxonomy" id="48865"/>
    <lineage>
        <taxon>Eukaryota</taxon>
        <taxon>Fungi</taxon>
        <taxon>Dikarya</taxon>
        <taxon>Ascomycota</taxon>
        <taxon>Pezizomycotina</taxon>
        <taxon>Sordariomycetes</taxon>
        <taxon>Hypocreomycetidae</taxon>
        <taxon>Hypocreales</taxon>
        <taxon>Nectriaceae</taxon>
        <taxon>Fusarium</taxon>
        <taxon>Fusarium redolens species complex</taxon>
    </lineage>
</organism>
<evidence type="ECO:0000256" key="4">
    <source>
        <dbReference type="ARBA" id="ARBA00023163"/>
    </source>
</evidence>
<protein>
    <recommendedName>
        <fullName evidence="6">Zn(2)-C6 fungal-type domain-containing protein</fullName>
    </recommendedName>
</protein>
<keyword evidence="8" id="KW-1185">Reference proteome</keyword>
<dbReference type="CDD" id="cd00067">
    <property type="entry name" value="GAL4"/>
    <property type="match status" value="1"/>
</dbReference>
<evidence type="ECO:0000259" key="6">
    <source>
        <dbReference type="PROSITE" id="PS50048"/>
    </source>
</evidence>
<sequence length="113" mass="13166">MARNGRNMPQAVVLPKEAWMPLISTCQHMSIRKFALRIYDFLRSFLAMADQTIQQTQRRPHGVACTPCRRAKMKCVTSNPASVVCDRCQRLGRQCVFESHRRGLWRRDMSGRR</sequence>
<feature type="domain" description="Zn(2)-C6 fungal-type" evidence="6">
    <location>
        <begin position="64"/>
        <end position="97"/>
    </location>
</feature>
<dbReference type="PROSITE" id="PS00463">
    <property type="entry name" value="ZN2_CY6_FUNGAL_1"/>
    <property type="match status" value="1"/>
</dbReference>
<keyword evidence="5" id="KW-0539">Nucleus</keyword>
<dbReference type="Gene3D" id="4.10.240.10">
    <property type="entry name" value="Zn(2)-C6 fungal-type DNA-binding domain"/>
    <property type="match status" value="1"/>
</dbReference>
<evidence type="ECO:0000256" key="2">
    <source>
        <dbReference type="ARBA" id="ARBA00023015"/>
    </source>
</evidence>
<dbReference type="EMBL" id="JAGMUX010000029">
    <property type="protein sequence ID" value="KAH7216974.1"/>
    <property type="molecule type" value="Genomic_DNA"/>
</dbReference>
<keyword evidence="3" id="KW-0238">DNA-binding</keyword>
<dbReference type="PROSITE" id="PS50048">
    <property type="entry name" value="ZN2_CY6_FUNGAL_2"/>
    <property type="match status" value="1"/>
</dbReference>
<dbReference type="GO" id="GO:0005634">
    <property type="term" value="C:nucleus"/>
    <property type="evidence" value="ECO:0007669"/>
    <property type="project" value="UniProtKB-SubCell"/>
</dbReference>
<dbReference type="AlphaFoldDB" id="A0A9P9FXQ4"/>
<dbReference type="GO" id="GO:0008270">
    <property type="term" value="F:zinc ion binding"/>
    <property type="evidence" value="ECO:0007669"/>
    <property type="project" value="InterPro"/>
</dbReference>
<dbReference type="InterPro" id="IPR036864">
    <property type="entry name" value="Zn2-C6_fun-type_DNA-bd_sf"/>
</dbReference>
<proteinExistence type="predicted"/>
<dbReference type="OrthoDB" id="4150019at2759"/>
<gene>
    <name evidence="7" type="ORF">BKA55DRAFT_218759</name>
</gene>
<evidence type="ECO:0000256" key="5">
    <source>
        <dbReference type="ARBA" id="ARBA00023242"/>
    </source>
</evidence>
<keyword evidence="2" id="KW-0805">Transcription regulation</keyword>
<dbReference type="Pfam" id="PF00172">
    <property type="entry name" value="Zn_clus"/>
    <property type="match status" value="1"/>
</dbReference>
<keyword evidence="4" id="KW-0804">Transcription</keyword>
<dbReference type="Proteomes" id="UP000720189">
    <property type="component" value="Unassembled WGS sequence"/>
</dbReference>
<evidence type="ECO:0000313" key="8">
    <source>
        <dbReference type="Proteomes" id="UP000720189"/>
    </source>
</evidence>
<reference evidence="7" key="1">
    <citation type="journal article" date="2021" name="Nat. Commun.">
        <title>Genetic determinants of endophytism in the Arabidopsis root mycobiome.</title>
        <authorList>
            <person name="Mesny F."/>
            <person name="Miyauchi S."/>
            <person name="Thiergart T."/>
            <person name="Pickel B."/>
            <person name="Atanasova L."/>
            <person name="Karlsson M."/>
            <person name="Huettel B."/>
            <person name="Barry K.W."/>
            <person name="Haridas S."/>
            <person name="Chen C."/>
            <person name="Bauer D."/>
            <person name="Andreopoulos W."/>
            <person name="Pangilinan J."/>
            <person name="LaButti K."/>
            <person name="Riley R."/>
            <person name="Lipzen A."/>
            <person name="Clum A."/>
            <person name="Drula E."/>
            <person name="Henrissat B."/>
            <person name="Kohler A."/>
            <person name="Grigoriev I.V."/>
            <person name="Martin F.M."/>
            <person name="Hacquard S."/>
        </authorList>
    </citation>
    <scope>NUCLEOTIDE SEQUENCE</scope>
    <source>
        <strain evidence="7">MPI-CAGE-AT-0023</strain>
    </source>
</reference>
<dbReference type="PANTHER" id="PTHR31845">
    <property type="entry name" value="FINGER DOMAIN PROTEIN, PUTATIVE-RELATED"/>
    <property type="match status" value="1"/>
</dbReference>
<dbReference type="GO" id="GO:0000981">
    <property type="term" value="F:DNA-binding transcription factor activity, RNA polymerase II-specific"/>
    <property type="evidence" value="ECO:0007669"/>
    <property type="project" value="InterPro"/>
</dbReference>
<dbReference type="SUPFAM" id="SSF57701">
    <property type="entry name" value="Zn2/Cys6 DNA-binding domain"/>
    <property type="match status" value="1"/>
</dbReference>
<dbReference type="SMART" id="SM00066">
    <property type="entry name" value="GAL4"/>
    <property type="match status" value="1"/>
</dbReference>
<comment type="caution">
    <text evidence="7">The sequence shown here is derived from an EMBL/GenBank/DDBJ whole genome shotgun (WGS) entry which is preliminary data.</text>
</comment>